<feature type="region of interest" description="Disordered" evidence="7">
    <location>
        <begin position="31"/>
        <end position="85"/>
    </location>
</feature>
<gene>
    <name evidence="9" type="ORF">OIU84_008450</name>
</gene>
<feature type="transmembrane region" description="Helical" evidence="8">
    <location>
        <begin position="184"/>
        <end position="204"/>
    </location>
</feature>
<keyword evidence="6" id="KW-0325">Glycoprotein</keyword>
<comment type="subcellular location">
    <subcellularLocation>
        <location evidence="1">Membrane</location>
        <topology evidence="1">Single-pass membrane protein</topology>
    </subcellularLocation>
</comment>
<evidence type="ECO:0000256" key="2">
    <source>
        <dbReference type="ARBA" id="ARBA00022679"/>
    </source>
</evidence>
<dbReference type="InterPro" id="IPR027417">
    <property type="entry name" value="P-loop_NTPase"/>
</dbReference>
<dbReference type="AlphaFoldDB" id="A0AAD6JPC5"/>
<sequence length="215" mass="24302">MLYVGLTEDHRESATMFANVVGAQVISQALTENSSMEGAGNSKSEQGSSRSESEPDNDDHQDSNADHNADETGSTEDLKEKKETMSVGKLMEAYEGCISSLRKTQSRRRKASLKRISPANFSKEDRSRVSEVITEQIRSLNHLDLELYKYAQEIFAKQHKHVVEKLSSTDDLESMFNNPGGITMWKFLWLAMCIVFLALVFLFVNARRRMSKVKI</sequence>
<dbReference type="EMBL" id="JAPFFJ010000015">
    <property type="protein sequence ID" value="KAJ6408752.1"/>
    <property type="molecule type" value="Genomic_DNA"/>
</dbReference>
<evidence type="ECO:0000256" key="6">
    <source>
        <dbReference type="ARBA" id="ARBA00023180"/>
    </source>
</evidence>
<evidence type="ECO:0000256" key="3">
    <source>
        <dbReference type="ARBA" id="ARBA00022692"/>
    </source>
</evidence>
<comment type="caution">
    <text evidence="9">The sequence shown here is derived from an EMBL/GenBank/DDBJ whole genome shotgun (WGS) entry which is preliminary data.</text>
</comment>
<dbReference type="PANTHER" id="PTHR12812:SF0">
    <property type="entry name" value="HEPARAN-SULFATE 6-O-SULFOTRANSFERASE"/>
    <property type="match status" value="1"/>
</dbReference>
<dbReference type="PANTHER" id="PTHR12812">
    <property type="entry name" value="HEPARAN SULFATE 6-O-SULFOTRANSFERASE 3"/>
    <property type="match status" value="1"/>
</dbReference>
<name>A0AAD6JPC5_9ROSI</name>
<keyword evidence="4 8" id="KW-1133">Transmembrane helix</keyword>
<keyword evidence="5 8" id="KW-0472">Membrane</keyword>
<protein>
    <submittedName>
        <fullName evidence="9">Uncharacterized protein</fullName>
    </submittedName>
</protein>
<feature type="compositionally biased region" description="Basic and acidic residues" evidence="7">
    <location>
        <begin position="58"/>
        <end position="84"/>
    </location>
</feature>
<keyword evidence="3 8" id="KW-0812">Transmembrane</keyword>
<accession>A0AAD6JPC5</accession>
<evidence type="ECO:0000256" key="8">
    <source>
        <dbReference type="SAM" id="Phobius"/>
    </source>
</evidence>
<dbReference type="Proteomes" id="UP001162972">
    <property type="component" value="Chromosome 9"/>
</dbReference>
<evidence type="ECO:0000313" key="9">
    <source>
        <dbReference type="EMBL" id="KAJ6408752.1"/>
    </source>
</evidence>
<dbReference type="InterPro" id="IPR010635">
    <property type="entry name" value="Heparan_SO4-6-sulfoTrfase"/>
</dbReference>
<reference evidence="9 10" key="1">
    <citation type="journal article" date="2023" name="Int. J. Mol. Sci.">
        <title>De Novo Assembly and Annotation of 11 Diverse Shrub Willow (Salix) Genomes Reveals Novel Gene Organization in Sex-Linked Regions.</title>
        <authorList>
            <person name="Hyden B."/>
            <person name="Feng K."/>
            <person name="Yates T.B."/>
            <person name="Jawdy S."/>
            <person name="Cereghino C."/>
            <person name="Smart L.B."/>
            <person name="Muchero W."/>
        </authorList>
    </citation>
    <scope>NUCLEOTIDE SEQUENCE [LARGE SCALE GENOMIC DNA]</scope>
    <source>
        <tissue evidence="9">Shoot tip</tissue>
    </source>
</reference>
<evidence type="ECO:0000256" key="4">
    <source>
        <dbReference type="ARBA" id="ARBA00022989"/>
    </source>
</evidence>
<organism evidence="9 10">
    <name type="scientific">Salix udensis</name>
    <dbReference type="NCBI Taxonomy" id="889485"/>
    <lineage>
        <taxon>Eukaryota</taxon>
        <taxon>Viridiplantae</taxon>
        <taxon>Streptophyta</taxon>
        <taxon>Embryophyta</taxon>
        <taxon>Tracheophyta</taxon>
        <taxon>Spermatophyta</taxon>
        <taxon>Magnoliopsida</taxon>
        <taxon>eudicotyledons</taxon>
        <taxon>Gunneridae</taxon>
        <taxon>Pentapetalae</taxon>
        <taxon>rosids</taxon>
        <taxon>fabids</taxon>
        <taxon>Malpighiales</taxon>
        <taxon>Salicaceae</taxon>
        <taxon>Saliceae</taxon>
        <taxon>Salix</taxon>
    </lineage>
</organism>
<dbReference type="GO" id="GO:0016020">
    <property type="term" value="C:membrane"/>
    <property type="evidence" value="ECO:0007669"/>
    <property type="project" value="UniProtKB-SubCell"/>
</dbReference>
<dbReference type="Gene3D" id="3.40.50.300">
    <property type="entry name" value="P-loop containing nucleotide triphosphate hydrolases"/>
    <property type="match status" value="1"/>
</dbReference>
<keyword evidence="2" id="KW-0808">Transferase</keyword>
<evidence type="ECO:0000256" key="1">
    <source>
        <dbReference type="ARBA" id="ARBA00004167"/>
    </source>
</evidence>
<keyword evidence="10" id="KW-1185">Reference proteome</keyword>
<dbReference type="GO" id="GO:0017095">
    <property type="term" value="F:heparan sulfate 6-sulfotransferase activity"/>
    <property type="evidence" value="ECO:0007669"/>
    <property type="project" value="TreeGrafter"/>
</dbReference>
<evidence type="ECO:0000313" key="10">
    <source>
        <dbReference type="Proteomes" id="UP001162972"/>
    </source>
</evidence>
<evidence type="ECO:0000256" key="7">
    <source>
        <dbReference type="SAM" id="MobiDB-lite"/>
    </source>
</evidence>
<proteinExistence type="predicted"/>
<evidence type="ECO:0000256" key="5">
    <source>
        <dbReference type="ARBA" id="ARBA00023136"/>
    </source>
</evidence>